<dbReference type="Pfam" id="PF08534">
    <property type="entry name" value="Redoxin"/>
    <property type="match status" value="1"/>
</dbReference>
<protein>
    <submittedName>
        <fullName evidence="7">Peroxiredoxin</fullName>
    </submittedName>
</protein>
<dbReference type="Gene3D" id="3.40.30.10">
    <property type="entry name" value="Glutaredoxin"/>
    <property type="match status" value="1"/>
</dbReference>
<evidence type="ECO:0000313" key="8">
    <source>
        <dbReference type="Proteomes" id="UP000644548"/>
    </source>
</evidence>
<dbReference type="InterPro" id="IPR013766">
    <property type="entry name" value="Thioredoxin_domain"/>
</dbReference>
<evidence type="ECO:0000256" key="4">
    <source>
        <dbReference type="ARBA" id="ARBA00023157"/>
    </source>
</evidence>
<dbReference type="PANTHER" id="PTHR42801">
    <property type="entry name" value="THIOREDOXIN-DEPENDENT PEROXIDE REDUCTASE"/>
    <property type="match status" value="1"/>
</dbReference>
<evidence type="ECO:0000256" key="3">
    <source>
        <dbReference type="ARBA" id="ARBA00023002"/>
    </source>
</evidence>
<keyword evidence="2" id="KW-0049">Antioxidant</keyword>
<dbReference type="RefSeq" id="WP_189073756.1">
    <property type="nucleotide sequence ID" value="NZ_BMQN01000007.1"/>
</dbReference>
<comment type="caution">
    <text evidence="7">The sequence shown here is derived from an EMBL/GenBank/DDBJ whole genome shotgun (WGS) entry which is preliminary data.</text>
</comment>
<keyword evidence="3" id="KW-0560">Oxidoreductase</keyword>
<dbReference type="InterPro" id="IPR050924">
    <property type="entry name" value="Peroxiredoxin_BCP/PrxQ"/>
</dbReference>
<dbReference type="EMBL" id="BMQN01000007">
    <property type="protein sequence ID" value="GGR99407.1"/>
    <property type="molecule type" value="Genomic_DNA"/>
</dbReference>
<dbReference type="PANTHER" id="PTHR42801:SF21">
    <property type="entry name" value="BCPB PROTEIN"/>
    <property type="match status" value="1"/>
</dbReference>
<evidence type="ECO:0000259" key="6">
    <source>
        <dbReference type="PROSITE" id="PS51352"/>
    </source>
</evidence>
<reference evidence="8" key="1">
    <citation type="journal article" date="2019" name="Int. J. Syst. Evol. Microbiol.">
        <title>The Global Catalogue of Microorganisms (GCM) 10K type strain sequencing project: providing services to taxonomists for standard genome sequencing and annotation.</title>
        <authorList>
            <consortium name="The Broad Institute Genomics Platform"/>
            <consortium name="The Broad Institute Genome Sequencing Center for Infectious Disease"/>
            <person name="Wu L."/>
            <person name="Ma J."/>
        </authorList>
    </citation>
    <scope>NUCLEOTIDE SEQUENCE [LARGE SCALE GENOMIC DNA]</scope>
    <source>
        <strain evidence="8">JCM 31405</strain>
    </source>
</reference>
<dbReference type="PROSITE" id="PS51352">
    <property type="entry name" value="THIOREDOXIN_2"/>
    <property type="match status" value="1"/>
</dbReference>
<feature type="domain" description="Thioredoxin" evidence="6">
    <location>
        <begin position="22"/>
        <end position="186"/>
    </location>
</feature>
<evidence type="ECO:0000313" key="7">
    <source>
        <dbReference type="EMBL" id="GGR99407.1"/>
    </source>
</evidence>
<dbReference type="SUPFAM" id="SSF52833">
    <property type="entry name" value="Thioredoxin-like"/>
    <property type="match status" value="1"/>
</dbReference>
<keyword evidence="1" id="KW-0575">Peroxidase</keyword>
<proteinExistence type="predicted"/>
<keyword evidence="8" id="KW-1185">Reference proteome</keyword>
<dbReference type="InterPro" id="IPR036249">
    <property type="entry name" value="Thioredoxin-like_sf"/>
</dbReference>
<dbReference type="InterPro" id="IPR013740">
    <property type="entry name" value="Redoxin"/>
</dbReference>
<name>A0ABQ2S5E0_9DEIO</name>
<evidence type="ECO:0000256" key="2">
    <source>
        <dbReference type="ARBA" id="ARBA00022862"/>
    </source>
</evidence>
<accession>A0ABQ2S5E0</accession>
<organism evidence="7 8">
    <name type="scientific">Deinococcus sedimenti</name>
    <dbReference type="NCBI Taxonomy" id="1867090"/>
    <lineage>
        <taxon>Bacteria</taxon>
        <taxon>Thermotogati</taxon>
        <taxon>Deinococcota</taxon>
        <taxon>Deinococci</taxon>
        <taxon>Deinococcales</taxon>
        <taxon>Deinococcaceae</taxon>
        <taxon>Deinococcus</taxon>
    </lineage>
</organism>
<dbReference type="Proteomes" id="UP000644548">
    <property type="component" value="Unassembled WGS sequence"/>
</dbReference>
<keyword evidence="4" id="KW-1015">Disulfide bond</keyword>
<sequence>MTDPHVLPADLPVPTDDGACTHLPGLRWPAQALPGTDGVAHDLSVLTGRTVVYAYPRTARPDQAMPEGWDVIPGARGCTPQSCAFRDHHAELRAAGARVFGLSVQDTAYQREAAARLHLPFPLLSDSGGAVRQELHLPTFRAGGEDLLRRVTLIVRDGVIEHVFYPVFPPDRSARDVLDWLSAHPA</sequence>
<gene>
    <name evidence="7" type="primary">bcpB</name>
    <name evidence="7" type="ORF">GCM10008960_27590</name>
</gene>
<evidence type="ECO:0000256" key="5">
    <source>
        <dbReference type="ARBA" id="ARBA00023284"/>
    </source>
</evidence>
<keyword evidence="5" id="KW-0676">Redox-active center</keyword>
<dbReference type="CDD" id="cd03017">
    <property type="entry name" value="PRX_BCP"/>
    <property type="match status" value="1"/>
</dbReference>
<evidence type="ECO:0000256" key="1">
    <source>
        <dbReference type="ARBA" id="ARBA00022559"/>
    </source>
</evidence>